<keyword evidence="5" id="KW-0378">Hydrolase</keyword>
<dbReference type="GO" id="GO:0006508">
    <property type="term" value="P:proteolysis"/>
    <property type="evidence" value="ECO:0007669"/>
    <property type="project" value="UniProtKB-KW"/>
</dbReference>
<evidence type="ECO:0000259" key="10">
    <source>
        <dbReference type="PROSITE" id="PS50106"/>
    </source>
</evidence>
<dbReference type="InterPro" id="IPR036034">
    <property type="entry name" value="PDZ_sf"/>
</dbReference>
<comment type="caution">
    <text evidence="11">The sequence shown here is derived from an EMBL/GenBank/DDBJ whole genome shotgun (WGS) entry which is preliminary data.</text>
</comment>
<comment type="similarity">
    <text evidence="1">Belongs to the peptidase S1C family.</text>
</comment>
<dbReference type="PRINTS" id="PR00834">
    <property type="entry name" value="PROTEASES2C"/>
</dbReference>
<feature type="domain" description="PDZ" evidence="10">
    <location>
        <begin position="364"/>
        <end position="443"/>
    </location>
</feature>
<organism evidence="11 12">
    <name type="scientific">Dasania phycosphaerae</name>
    <dbReference type="NCBI Taxonomy" id="2950436"/>
    <lineage>
        <taxon>Bacteria</taxon>
        <taxon>Pseudomonadati</taxon>
        <taxon>Pseudomonadota</taxon>
        <taxon>Gammaproteobacteria</taxon>
        <taxon>Cellvibrionales</taxon>
        <taxon>Spongiibacteraceae</taxon>
        <taxon>Dasania</taxon>
    </lineage>
</organism>
<dbReference type="RefSeq" id="WP_258329910.1">
    <property type="nucleotide sequence ID" value="NZ_JAPTGG010000001.1"/>
</dbReference>
<keyword evidence="4" id="KW-0677">Repeat</keyword>
<dbReference type="AlphaFoldDB" id="A0A9J6RGI8"/>
<dbReference type="Gene3D" id="2.30.42.10">
    <property type="match status" value="2"/>
</dbReference>
<feature type="binding site" evidence="8">
    <location>
        <position position="109"/>
    </location>
    <ligand>
        <name>substrate</name>
    </ligand>
</feature>
<evidence type="ECO:0000256" key="4">
    <source>
        <dbReference type="ARBA" id="ARBA00022737"/>
    </source>
</evidence>
<dbReference type="Gene3D" id="2.40.10.120">
    <property type="match status" value="1"/>
</dbReference>
<feature type="chain" id="PRO_5039923531" evidence="9">
    <location>
        <begin position="23"/>
        <end position="451"/>
    </location>
</feature>
<evidence type="ECO:0000256" key="5">
    <source>
        <dbReference type="ARBA" id="ARBA00022801"/>
    </source>
</evidence>
<dbReference type="InterPro" id="IPR011782">
    <property type="entry name" value="Pept_S1C_Do"/>
</dbReference>
<name>A0A9J6RGI8_9GAMM</name>
<dbReference type="Pfam" id="PF00595">
    <property type="entry name" value="PDZ"/>
    <property type="match status" value="1"/>
</dbReference>
<evidence type="ECO:0000256" key="1">
    <source>
        <dbReference type="ARBA" id="ARBA00010541"/>
    </source>
</evidence>
<dbReference type="InterPro" id="IPR009003">
    <property type="entry name" value="Peptidase_S1_PA"/>
</dbReference>
<feature type="active site" description="Charge relay system" evidence="7">
    <location>
        <position position="213"/>
    </location>
</feature>
<dbReference type="Pfam" id="PF13365">
    <property type="entry name" value="Trypsin_2"/>
    <property type="match status" value="1"/>
</dbReference>
<dbReference type="EMBL" id="JAPTGG010000001">
    <property type="protein sequence ID" value="MCZ0863766.1"/>
    <property type="molecule type" value="Genomic_DNA"/>
</dbReference>
<dbReference type="SUPFAM" id="SSF50494">
    <property type="entry name" value="Trypsin-like serine proteases"/>
    <property type="match status" value="1"/>
</dbReference>
<evidence type="ECO:0000256" key="7">
    <source>
        <dbReference type="PIRSR" id="PIRSR611782-1"/>
    </source>
</evidence>
<evidence type="ECO:0000256" key="3">
    <source>
        <dbReference type="ARBA" id="ARBA00022729"/>
    </source>
</evidence>
<dbReference type="PROSITE" id="PS50106">
    <property type="entry name" value="PDZ"/>
    <property type="match status" value="2"/>
</dbReference>
<keyword evidence="12" id="KW-1185">Reference proteome</keyword>
<dbReference type="SUPFAM" id="SSF50156">
    <property type="entry name" value="PDZ domain-like"/>
    <property type="match status" value="2"/>
</dbReference>
<sequence length="451" mass="48185">MKLTIRYCLAFFLIASSAFSQAALPAFDSSGKQLPTLAPMLKEVNPAVVNISTYATQQVNNPLLNDPFFRRFFNVPDQQRPQRQQRRQQSAGSGVIIDKDQGIVVTNHHVIGKADEVHVALEDGRSFKAEVLGSDPELDVAVLKIEADNLAEVKLADSNFLDVGDFVVAIGNPFGLGQTVTTGIVSALGRTGLGIEGYENFIQTDASINPGNSGGALVNLRGELVGINTAILSPAGGNVGIGFAIPINMVKSSIDQLVEHGEVRRGQIGVSIQDITPELRKHFNLENGQQGVFITGVSEGSPADKAGLKDGDVIIAIDDEKTTSAGHLRSQIGMRAIGDKVAVTLIRDGREKTIKVKVGESQSLSQLNKRLHQLLDGSRFEDNPDGGVLVAGLAPSSPAAYSGLRVGDVIIGANRESVSNVKELEKALKKSDDSILLHVSRRGRAFYLVLR</sequence>
<dbReference type="CDD" id="cd10839">
    <property type="entry name" value="cpPDZ1_DegP-like"/>
    <property type="match status" value="1"/>
</dbReference>
<feature type="binding site" evidence="8">
    <location>
        <position position="139"/>
    </location>
    <ligand>
        <name>substrate</name>
    </ligand>
</feature>
<dbReference type="Pfam" id="PF13180">
    <property type="entry name" value="PDZ_2"/>
    <property type="match status" value="1"/>
</dbReference>
<feature type="signal peptide" evidence="9">
    <location>
        <begin position="1"/>
        <end position="22"/>
    </location>
</feature>
<dbReference type="InterPro" id="IPR001940">
    <property type="entry name" value="Peptidase_S1C"/>
</dbReference>
<evidence type="ECO:0000256" key="2">
    <source>
        <dbReference type="ARBA" id="ARBA00022670"/>
    </source>
</evidence>
<keyword evidence="2" id="KW-0645">Protease</keyword>
<dbReference type="Proteomes" id="UP001069090">
    <property type="component" value="Unassembled WGS sequence"/>
</dbReference>
<dbReference type="PANTHER" id="PTHR22939">
    <property type="entry name" value="SERINE PROTEASE FAMILY S1C HTRA-RELATED"/>
    <property type="match status" value="1"/>
</dbReference>
<dbReference type="NCBIfam" id="TIGR02037">
    <property type="entry name" value="degP_htrA_DO"/>
    <property type="match status" value="1"/>
</dbReference>
<feature type="active site" description="Charge relay system" evidence="7">
    <location>
        <position position="109"/>
    </location>
</feature>
<dbReference type="SMART" id="SM00228">
    <property type="entry name" value="PDZ"/>
    <property type="match status" value="2"/>
</dbReference>
<evidence type="ECO:0000313" key="12">
    <source>
        <dbReference type="Proteomes" id="UP001069090"/>
    </source>
</evidence>
<feature type="active site" description="Charge relay system" evidence="7">
    <location>
        <position position="139"/>
    </location>
</feature>
<feature type="domain" description="PDZ" evidence="10">
    <location>
        <begin position="257"/>
        <end position="349"/>
    </location>
</feature>
<evidence type="ECO:0000256" key="9">
    <source>
        <dbReference type="SAM" id="SignalP"/>
    </source>
</evidence>
<evidence type="ECO:0000256" key="6">
    <source>
        <dbReference type="ARBA" id="ARBA00022825"/>
    </source>
</evidence>
<gene>
    <name evidence="11" type="ORF">O0V09_01055</name>
</gene>
<feature type="binding site" evidence="8">
    <location>
        <begin position="211"/>
        <end position="213"/>
    </location>
    <ligand>
        <name>substrate</name>
    </ligand>
</feature>
<dbReference type="FunFam" id="2.40.10.10:FF:000001">
    <property type="entry name" value="Periplasmic serine protease DegS"/>
    <property type="match status" value="1"/>
</dbReference>
<accession>A0A9J6RGI8</accession>
<proteinExistence type="inferred from homology"/>
<dbReference type="PANTHER" id="PTHR22939:SF129">
    <property type="entry name" value="SERINE PROTEASE HTRA2, MITOCHONDRIAL"/>
    <property type="match status" value="1"/>
</dbReference>
<evidence type="ECO:0000256" key="8">
    <source>
        <dbReference type="PIRSR" id="PIRSR611782-2"/>
    </source>
</evidence>
<dbReference type="GO" id="GO:0004252">
    <property type="term" value="F:serine-type endopeptidase activity"/>
    <property type="evidence" value="ECO:0007669"/>
    <property type="project" value="InterPro"/>
</dbReference>
<keyword evidence="3 9" id="KW-0732">Signal</keyword>
<keyword evidence="6" id="KW-0720">Serine protease</keyword>
<dbReference type="InterPro" id="IPR001478">
    <property type="entry name" value="PDZ"/>
</dbReference>
<evidence type="ECO:0000313" key="11">
    <source>
        <dbReference type="EMBL" id="MCZ0863766.1"/>
    </source>
</evidence>
<reference evidence="11 12" key="1">
    <citation type="submission" date="2022-12" db="EMBL/GenBank/DDBJ databases">
        <title>Dasania phycosphaerae sp. nov., isolated from particulate material of the south coast of Korea.</title>
        <authorList>
            <person name="Jiang Y."/>
        </authorList>
    </citation>
    <scope>NUCLEOTIDE SEQUENCE [LARGE SCALE GENOMIC DNA]</scope>
    <source>
        <strain evidence="11 12">GY-19</strain>
    </source>
</reference>
<protein>
    <submittedName>
        <fullName evidence="11">DegQ family serine endoprotease</fullName>
    </submittedName>
</protein>